<evidence type="ECO:0000256" key="3">
    <source>
        <dbReference type="ARBA" id="ARBA00022664"/>
    </source>
</evidence>
<evidence type="ECO:0000256" key="4">
    <source>
        <dbReference type="ARBA" id="ARBA00022728"/>
    </source>
</evidence>
<protein>
    <submittedName>
        <fullName evidence="9">Uncharacterized protein</fullName>
    </submittedName>
</protein>
<comment type="subcellular location">
    <subcellularLocation>
        <location evidence="1">Nucleus</location>
    </subcellularLocation>
</comment>
<dbReference type="InterPro" id="IPR051376">
    <property type="entry name" value="CWC25_splicing_factor"/>
</dbReference>
<dbReference type="PANTHER" id="PTHR16196:SF0">
    <property type="entry name" value="PRE-MRNA-SPLICING FACTOR CWC25 HOMOLOG"/>
    <property type="match status" value="1"/>
</dbReference>
<evidence type="ECO:0000313" key="9">
    <source>
        <dbReference type="EMBL" id="CAE8731129.1"/>
    </source>
</evidence>
<dbReference type="AlphaFoldDB" id="A0A813LJH8"/>
<dbReference type="PANTHER" id="PTHR16196">
    <property type="entry name" value="CELL CYCLE CONTROL PROTEIN CWF25"/>
    <property type="match status" value="1"/>
</dbReference>
<feature type="compositionally biased region" description="Basic and acidic residues" evidence="8">
    <location>
        <begin position="238"/>
        <end position="280"/>
    </location>
</feature>
<gene>
    <name evidence="9" type="ORF">PGLA2088_LOCUS45917</name>
</gene>
<dbReference type="Pfam" id="PF12542">
    <property type="entry name" value="CWC25"/>
    <property type="match status" value="1"/>
</dbReference>
<feature type="region of interest" description="Disordered" evidence="8">
    <location>
        <begin position="238"/>
        <end position="326"/>
    </location>
</feature>
<feature type="compositionally biased region" description="Basic residues" evidence="8">
    <location>
        <begin position="101"/>
        <end position="119"/>
    </location>
</feature>
<evidence type="ECO:0000256" key="8">
    <source>
        <dbReference type="SAM" id="MobiDB-lite"/>
    </source>
</evidence>
<keyword evidence="4" id="KW-0747">Spliceosome</keyword>
<keyword evidence="5" id="KW-0175">Coiled coil</keyword>
<evidence type="ECO:0000313" key="10">
    <source>
        <dbReference type="Proteomes" id="UP000626109"/>
    </source>
</evidence>
<feature type="region of interest" description="Disordered" evidence="8">
    <location>
        <begin position="81"/>
        <end position="204"/>
    </location>
</feature>
<evidence type="ECO:0000256" key="7">
    <source>
        <dbReference type="ARBA" id="ARBA00023242"/>
    </source>
</evidence>
<keyword evidence="3" id="KW-0507">mRNA processing</keyword>
<keyword evidence="6" id="KW-0508">mRNA splicing</keyword>
<sequence length="326" mass="37083">LDWMYEQTSSQKPDDEALMNMAVADETSKDLADVKSLGESTAGSLFLKSATKTTEDMLRKLREDPLFQIRRQEQAARANAMANPLIQLKMKKKAEKEVKKTDKKMKKAQKKEKKAMKKAMKAEKKEKGGKKAKKDSSSDSDDSSPSEVVQPAARRPPTDDRDRGRPSADDRDKGRAAPAKREREASPPRRRTREPSPDLCQYAPPGVVISKREEFAAQTAARRDAALASRGIGRRLTEAEKDARVEQMRADAKTHESHKDKRIANAEEYDKKIQDAEENMRNNSDQKFFRDIRQQATMDDNATLADRMKTQRSRRQKHLNDPLEKD</sequence>
<comment type="similarity">
    <text evidence="2">Belongs to the CWC25 family.</text>
</comment>
<organism evidence="9 10">
    <name type="scientific">Polarella glacialis</name>
    <name type="common">Dinoflagellate</name>
    <dbReference type="NCBI Taxonomy" id="89957"/>
    <lineage>
        <taxon>Eukaryota</taxon>
        <taxon>Sar</taxon>
        <taxon>Alveolata</taxon>
        <taxon>Dinophyceae</taxon>
        <taxon>Suessiales</taxon>
        <taxon>Suessiaceae</taxon>
        <taxon>Polarella</taxon>
    </lineage>
</organism>
<dbReference type="InterPro" id="IPR022209">
    <property type="entry name" value="CWC25"/>
</dbReference>
<evidence type="ECO:0000256" key="2">
    <source>
        <dbReference type="ARBA" id="ARBA00006695"/>
    </source>
</evidence>
<comment type="caution">
    <text evidence="9">The sequence shown here is derived from an EMBL/GenBank/DDBJ whole genome shotgun (WGS) entry which is preliminary data.</text>
</comment>
<evidence type="ECO:0000256" key="5">
    <source>
        <dbReference type="ARBA" id="ARBA00023054"/>
    </source>
</evidence>
<feature type="compositionally biased region" description="Basic and acidic residues" evidence="8">
    <location>
        <begin position="156"/>
        <end position="187"/>
    </location>
</feature>
<name>A0A813LJH8_POLGL</name>
<evidence type="ECO:0000256" key="6">
    <source>
        <dbReference type="ARBA" id="ARBA00023187"/>
    </source>
</evidence>
<accession>A0A813LJH8</accession>
<dbReference type="GO" id="GO:0005684">
    <property type="term" value="C:U2-type spliceosomal complex"/>
    <property type="evidence" value="ECO:0007669"/>
    <property type="project" value="TreeGrafter"/>
</dbReference>
<keyword evidence="7" id="KW-0539">Nucleus</keyword>
<dbReference type="EMBL" id="CAJNNW010035966">
    <property type="protein sequence ID" value="CAE8731129.1"/>
    <property type="molecule type" value="Genomic_DNA"/>
</dbReference>
<dbReference type="GO" id="GO:0000398">
    <property type="term" value="P:mRNA splicing, via spliceosome"/>
    <property type="evidence" value="ECO:0007669"/>
    <property type="project" value="TreeGrafter"/>
</dbReference>
<feature type="non-terminal residue" evidence="9">
    <location>
        <position position="326"/>
    </location>
</feature>
<dbReference type="Proteomes" id="UP000626109">
    <property type="component" value="Unassembled WGS sequence"/>
</dbReference>
<reference evidence="9" key="1">
    <citation type="submission" date="2021-02" db="EMBL/GenBank/DDBJ databases">
        <authorList>
            <person name="Dougan E. K."/>
            <person name="Rhodes N."/>
            <person name="Thang M."/>
            <person name="Chan C."/>
        </authorList>
    </citation>
    <scope>NUCLEOTIDE SEQUENCE</scope>
</reference>
<proteinExistence type="inferred from homology"/>
<evidence type="ECO:0000256" key="1">
    <source>
        <dbReference type="ARBA" id="ARBA00004123"/>
    </source>
</evidence>